<evidence type="ECO:0000313" key="1">
    <source>
        <dbReference type="EMBL" id="CAH1393086.1"/>
    </source>
</evidence>
<sequence length="86" mass="9418">MEGVGWCRGGGERGRWRGEEMVGGFPSPRVNSLSIFNGIWPIQEPPPLGVALLANPVVLVDYFIAYLAGRWVRGPVCPSYFLPSLT</sequence>
<name>A0A9P0E7L2_NEZVI</name>
<evidence type="ECO:0000313" key="2">
    <source>
        <dbReference type="Proteomes" id="UP001152798"/>
    </source>
</evidence>
<protein>
    <submittedName>
        <fullName evidence="1">Uncharacterized protein</fullName>
    </submittedName>
</protein>
<reference evidence="1" key="1">
    <citation type="submission" date="2022-01" db="EMBL/GenBank/DDBJ databases">
        <authorList>
            <person name="King R."/>
        </authorList>
    </citation>
    <scope>NUCLEOTIDE SEQUENCE</scope>
</reference>
<accession>A0A9P0E7L2</accession>
<dbReference type="EMBL" id="OV725078">
    <property type="protein sequence ID" value="CAH1393086.1"/>
    <property type="molecule type" value="Genomic_DNA"/>
</dbReference>
<gene>
    <name evidence="1" type="ORF">NEZAVI_LOCUS3805</name>
</gene>
<dbReference type="AlphaFoldDB" id="A0A9P0E7L2"/>
<organism evidence="1 2">
    <name type="scientific">Nezara viridula</name>
    <name type="common">Southern green stink bug</name>
    <name type="synonym">Cimex viridulus</name>
    <dbReference type="NCBI Taxonomy" id="85310"/>
    <lineage>
        <taxon>Eukaryota</taxon>
        <taxon>Metazoa</taxon>
        <taxon>Ecdysozoa</taxon>
        <taxon>Arthropoda</taxon>
        <taxon>Hexapoda</taxon>
        <taxon>Insecta</taxon>
        <taxon>Pterygota</taxon>
        <taxon>Neoptera</taxon>
        <taxon>Paraneoptera</taxon>
        <taxon>Hemiptera</taxon>
        <taxon>Heteroptera</taxon>
        <taxon>Panheteroptera</taxon>
        <taxon>Pentatomomorpha</taxon>
        <taxon>Pentatomoidea</taxon>
        <taxon>Pentatomidae</taxon>
        <taxon>Pentatominae</taxon>
        <taxon>Nezara</taxon>
    </lineage>
</organism>
<dbReference type="Proteomes" id="UP001152798">
    <property type="component" value="Chromosome 2"/>
</dbReference>
<keyword evidence="2" id="KW-1185">Reference proteome</keyword>
<proteinExistence type="predicted"/>